<accession>A0A166EQF1</accession>
<protein>
    <submittedName>
        <fullName evidence="2">Uncharacterized protein</fullName>
    </submittedName>
</protein>
<gene>
    <name evidence="2" type="ORF">FIBSPDRAFT_68322</name>
</gene>
<dbReference type="AlphaFoldDB" id="A0A166EQF1"/>
<evidence type="ECO:0000313" key="3">
    <source>
        <dbReference type="Proteomes" id="UP000076532"/>
    </source>
</evidence>
<proteinExistence type="predicted"/>
<dbReference type="Proteomes" id="UP000076532">
    <property type="component" value="Unassembled WGS sequence"/>
</dbReference>
<organism evidence="2 3">
    <name type="scientific">Athelia psychrophila</name>
    <dbReference type="NCBI Taxonomy" id="1759441"/>
    <lineage>
        <taxon>Eukaryota</taxon>
        <taxon>Fungi</taxon>
        <taxon>Dikarya</taxon>
        <taxon>Basidiomycota</taxon>
        <taxon>Agaricomycotina</taxon>
        <taxon>Agaricomycetes</taxon>
        <taxon>Agaricomycetidae</taxon>
        <taxon>Atheliales</taxon>
        <taxon>Atheliaceae</taxon>
        <taxon>Athelia</taxon>
    </lineage>
</organism>
<feature type="compositionally biased region" description="Pro residues" evidence="1">
    <location>
        <begin position="136"/>
        <end position="150"/>
    </location>
</feature>
<evidence type="ECO:0000256" key="1">
    <source>
        <dbReference type="SAM" id="MobiDB-lite"/>
    </source>
</evidence>
<evidence type="ECO:0000313" key="2">
    <source>
        <dbReference type="EMBL" id="KZP15998.1"/>
    </source>
</evidence>
<feature type="region of interest" description="Disordered" evidence="1">
    <location>
        <begin position="124"/>
        <end position="163"/>
    </location>
</feature>
<reference evidence="2 3" key="1">
    <citation type="journal article" date="2016" name="Mol. Biol. Evol.">
        <title>Comparative Genomics of Early-Diverging Mushroom-Forming Fungi Provides Insights into the Origins of Lignocellulose Decay Capabilities.</title>
        <authorList>
            <person name="Nagy L.G."/>
            <person name="Riley R."/>
            <person name="Tritt A."/>
            <person name="Adam C."/>
            <person name="Daum C."/>
            <person name="Floudas D."/>
            <person name="Sun H."/>
            <person name="Yadav J.S."/>
            <person name="Pangilinan J."/>
            <person name="Larsson K.H."/>
            <person name="Matsuura K."/>
            <person name="Barry K."/>
            <person name="Labutti K."/>
            <person name="Kuo R."/>
            <person name="Ohm R.A."/>
            <person name="Bhattacharya S.S."/>
            <person name="Shirouzu T."/>
            <person name="Yoshinaga Y."/>
            <person name="Martin F.M."/>
            <person name="Grigoriev I.V."/>
            <person name="Hibbett D.S."/>
        </authorList>
    </citation>
    <scope>NUCLEOTIDE SEQUENCE [LARGE SCALE GENOMIC DNA]</scope>
    <source>
        <strain evidence="2 3">CBS 109695</strain>
    </source>
</reference>
<name>A0A166EQF1_9AGAM</name>
<sequence>MTYRTRQCPSAVDMSLAANSKPSSADELLMARRRKRRRVREAGHARCLQPHPRVLPRPRALTLCAPRGRTPVASLSIHNLNSTRENEWTLICTVDLETAPVRLHAPLRSTVSLASPIILLSRSSSSPGMGAVQAPTLPPLTLPHAPPPPALGETRPRPRSLPR</sequence>
<keyword evidence="3" id="KW-1185">Reference proteome</keyword>
<dbReference type="EMBL" id="KV417598">
    <property type="protein sequence ID" value="KZP15998.1"/>
    <property type="molecule type" value="Genomic_DNA"/>
</dbReference>